<dbReference type="Proteomes" id="UP000623467">
    <property type="component" value="Unassembled WGS sequence"/>
</dbReference>
<keyword evidence="3" id="KW-1185">Reference proteome</keyword>
<dbReference type="EMBL" id="JACAZH010000019">
    <property type="protein sequence ID" value="KAF7346526.1"/>
    <property type="molecule type" value="Genomic_DNA"/>
</dbReference>
<accession>A0A8H7CSI8</accession>
<feature type="compositionally biased region" description="Basic residues" evidence="1">
    <location>
        <begin position="86"/>
        <end position="106"/>
    </location>
</feature>
<feature type="region of interest" description="Disordered" evidence="1">
    <location>
        <begin position="75"/>
        <end position="110"/>
    </location>
</feature>
<reference evidence="2" key="1">
    <citation type="submission" date="2020-05" db="EMBL/GenBank/DDBJ databases">
        <title>Mycena genomes resolve the evolution of fungal bioluminescence.</title>
        <authorList>
            <person name="Tsai I.J."/>
        </authorList>
    </citation>
    <scope>NUCLEOTIDE SEQUENCE</scope>
    <source>
        <strain evidence="2">160909Yilan</strain>
    </source>
</reference>
<protein>
    <submittedName>
        <fullName evidence="2">Uncharacterized protein</fullName>
    </submittedName>
</protein>
<dbReference type="OrthoDB" id="10684404at2759"/>
<sequence length="283" mass="31471">MDALVFAFSGLSLTKSRKDVNDDLVDVGDCDLKRVVHLLRSRGGIRRTEVAAAPISVDDLIPDAPDPVILAFRKEREDDDPDVRSTKRLRFARPRPHPRPRAQIRHTRADPSESVPIGVLPFVPIAVAIPAPTLGPVTVTITEVVVAVCPVLNPAQQELRAWNVRCVKAKSEESPHAPRCGPVKIIEGLTPGERRALNAWNFKCNQARGPRAPHAPRRGPVIVTITEAVVNLRRVLTAGEQRELDDWNARCLAARSDFCPRLNTDYTMLDWVRRARFGFCDLC</sequence>
<name>A0A8H7CSI8_9AGAR</name>
<comment type="caution">
    <text evidence="2">The sequence shown here is derived from an EMBL/GenBank/DDBJ whole genome shotgun (WGS) entry which is preliminary data.</text>
</comment>
<evidence type="ECO:0000313" key="3">
    <source>
        <dbReference type="Proteomes" id="UP000623467"/>
    </source>
</evidence>
<evidence type="ECO:0000313" key="2">
    <source>
        <dbReference type="EMBL" id="KAF7346526.1"/>
    </source>
</evidence>
<proteinExistence type="predicted"/>
<dbReference type="AlphaFoldDB" id="A0A8H7CSI8"/>
<evidence type="ECO:0000256" key="1">
    <source>
        <dbReference type="SAM" id="MobiDB-lite"/>
    </source>
</evidence>
<gene>
    <name evidence="2" type="ORF">MSAN_01880700</name>
</gene>
<organism evidence="2 3">
    <name type="scientific">Mycena sanguinolenta</name>
    <dbReference type="NCBI Taxonomy" id="230812"/>
    <lineage>
        <taxon>Eukaryota</taxon>
        <taxon>Fungi</taxon>
        <taxon>Dikarya</taxon>
        <taxon>Basidiomycota</taxon>
        <taxon>Agaricomycotina</taxon>
        <taxon>Agaricomycetes</taxon>
        <taxon>Agaricomycetidae</taxon>
        <taxon>Agaricales</taxon>
        <taxon>Marasmiineae</taxon>
        <taxon>Mycenaceae</taxon>
        <taxon>Mycena</taxon>
    </lineage>
</organism>